<evidence type="ECO:0000256" key="1">
    <source>
        <dbReference type="ARBA" id="ARBA00004236"/>
    </source>
</evidence>
<keyword evidence="2" id="KW-1003">Cell membrane</keyword>
<reference evidence="8 9" key="1">
    <citation type="submission" date="2024-01" db="EMBL/GenBank/DDBJ databases">
        <title>The complete chloroplast genome sequence of Lithospermum erythrorhizon: insights into the phylogenetic relationship among Boraginaceae species and the maternal lineages of purple gromwells.</title>
        <authorList>
            <person name="Okada T."/>
            <person name="Watanabe K."/>
        </authorList>
    </citation>
    <scope>NUCLEOTIDE SEQUENCE [LARGE SCALE GENOMIC DNA]</scope>
</reference>
<keyword evidence="4" id="KW-0472">Membrane</keyword>
<dbReference type="Pfam" id="PF00631">
    <property type="entry name" value="G-gamma"/>
    <property type="match status" value="1"/>
</dbReference>
<keyword evidence="5" id="KW-0807">Transducer</keyword>
<evidence type="ECO:0000259" key="7">
    <source>
        <dbReference type="SMART" id="SM01224"/>
    </source>
</evidence>
<evidence type="ECO:0000256" key="4">
    <source>
        <dbReference type="ARBA" id="ARBA00023136"/>
    </source>
</evidence>
<dbReference type="Proteomes" id="UP001454036">
    <property type="component" value="Unassembled WGS sequence"/>
</dbReference>
<evidence type="ECO:0000256" key="2">
    <source>
        <dbReference type="ARBA" id="ARBA00022475"/>
    </source>
</evidence>
<dbReference type="InterPro" id="IPR015898">
    <property type="entry name" value="G-protein_gamma-like_dom"/>
</dbReference>
<protein>
    <recommendedName>
        <fullName evidence="7">G protein gamma domain-containing protein</fullName>
    </recommendedName>
</protein>
<feature type="domain" description="G protein gamma" evidence="7">
    <location>
        <begin position="27"/>
        <end position="101"/>
    </location>
</feature>
<dbReference type="InterPro" id="IPR045878">
    <property type="entry name" value="GG1/2"/>
</dbReference>
<evidence type="ECO:0000256" key="3">
    <source>
        <dbReference type="ARBA" id="ARBA00023054"/>
    </source>
</evidence>
<evidence type="ECO:0000256" key="5">
    <source>
        <dbReference type="ARBA" id="ARBA00023224"/>
    </source>
</evidence>
<keyword evidence="9" id="KW-1185">Reference proteome</keyword>
<keyword evidence="3" id="KW-0175">Coiled coil</keyword>
<gene>
    <name evidence="8" type="ORF">LIER_01298</name>
</gene>
<dbReference type="SMART" id="SM01224">
    <property type="entry name" value="G_gamma"/>
    <property type="match status" value="1"/>
</dbReference>
<dbReference type="PANTHER" id="PTHR35129">
    <property type="entry name" value="GUANINE NUCLEOTIDE-BINDING PROTEIN SUBUNIT GAMMA 1"/>
    <property type="match status" value="1"/>
</dbReference>
<feature type="region of interest" description="Disordered" evidence="6">
    <location>
        <begin position="1"/>
        <end position="24"/>
    </location>
</feature>
<dbReference type="EMBL" id="BAABME010000123">
    <property type="protein sequence ID" value="GAA0139827.1"/>
    <property type="molecule type" value="Genomic_DNA"/>
</dbReference>
<sequence>MQSEEAEHYYGRSHDATTEAKGKHRISAELTRIEQEARLLEEELAQLNRMGKASDACVELVAHVEAEPDPLLPLTRGPENILWDWWFEREHKYATCECCIL</sequence>
<dbReference type="GO" id="GO:0007186">
    <property type="term" value="P:G protein-coupled receptor signaling pathway"/>
    <property type="evidence" value="ECO:0007669"/>
    <property type="project" value="InterPro"/>
</dbReference>
<dbReference type="GO" id="GO:0005886">
    <property type="term" value="C:plasma membrane"/>
    <property type="evidence" value="ECO:0007669"/>
    <property type="project" value="UniProtKB-SubCell"/>
</dbReference>
<evidence type="ECO:0000313" key="9">
    <source>
        <dbReference type="Proteomes" id="UP001454036"/>
    </source>
</evidence>
<comment type="caution">
    <text evidence="8">The sequence shown here is derived from an EMBL/GenBank/DDBJ whole genome shotgun (WGS) entry which is preliminary data.</text>
</comment>
<evidence type="ECO:0000256" key="6">
    <source>
        <dbReference type="SAM" id="MobiDB-lite"/>
    </source>
</evidence>
<name>A0AAV3NQ75_LITER</name>
<feature type="compositionally biased region" description="Basic and acidic residues" evidence="6">
    <location>
        <begin position="1"/>
        <end position="21"/>
    </location>
</feature>
<evidence type="ECO:0000313" key="8">
    <source>
        <dbReference type="EMBL" id="GAA0139827.1"/>
    </source>
</evidence>
<dbReference type="AlphaFoldDB" id="A0AAV3NQ75"/>
<organism evidence="8 9">
    <name type="scientific">Lithospermum erythrorhizon</name>
    <name type="common">Purple gromwell</name>
    <name type="synonym">Lithospermum officinale var. erythrorhizon</name>
    <dbReference type="NCBI Taxonomy" id="34254"/>
    <lineage>
        <taxon>Eukaryota</taxon>
        <taxon>Viridiplantae</taxon>
        <taxon>Streptophyta</taxon>
        <taxon>Embryophyta</taxon>
        <taxon>Tracheophyta</taxon>
        <taxon>Spermatophyta</taxon>
        <taxon>Magnoliopsida</taxon>
        <taxon>eudicotyledons</taxon>
        <taxon>Gunneridae</taxon>
        <taxon>Pentapetalae</taxon>
        <taxon>asterids</taxon>
        <taxon>lamiids</taxon>
        <taxon>Boraginales</taxon>
        <taxon>Boraginaceae</taxon>
        <taxon>Boraginoideae</taxon>
        <taxon>Lithospermeae</taxon>
        <taxon>Lithospermum</taxon>
    </lineage>
</organism>
<comment type="subcellular location">
    <subcellularLocation>
        <location evidence="1">Cell membrane</location>
    </subcellularLocation>
</comment>
<accession>A0AAV3NQ75</accession>
<proteinExistence type="predicted"/>